<accession>D6U2H1</accession>
<evidence type="ECO:0000256" key="1">
    <source>
        <dbReference type="SAM" id="Phobius"/>
    </source>
</evidence>
<dbReference type="RefSeq" id="WP_007918017.1">
    <property type="nucleotide sequence ID" value="NZ_ADVG01000004.1"/>
</dbReference>
<protein>
    <submittedName>
        <fullName evidence="2">Uncharacterized protein</fullName>
    </submittedName>
</protein>
<keyword evidence="3" id="KW-1185">Reference proteome</keyword>
<dbReference type="AlphaFoldDB" id="D6U2H1"/>
<feature type="transmembrane region" description="Helical" evidence="1">
    <location>
        <begin position="35"/>
        <end position="51"/>
    </location>
</feature>
<comment type="caution">
    <text evidence="2">The sequence shown here is derived from an EMBL/GenBank/DDBJ whole genome shotgun (WGS) entry which is preliminary data.</text>
</comment>
<keyword evidence="1" id="KW-1133">Transmembrane helix</keyword>
<dbReference type="Proteomes" id="UP000004508">
    <property type="component" value="Unassembled WGS sequence"/>
</dbReference>
<feature type="transmembrane region" description="Helical" evidence="1">
    <location>
        <begin position="57"/>
        <end position="79"/>
    </location>
</feature>
<keyword evidence="1" id="KW-0812">Transmembrane</keyword>
<name>D6U2H1_KTERA</name>
<dbReference type="InParanoid" id="D6U2H1"/>
<proteinExistence type="predicted"/>
<gene>
    <name evidence="2" type="ORF">Krac_1573</name>
</gene>
<evidence type="ECO:0000313" key="2">
    <source>
        <dbReference type="EMBL" id="EFH80935.1"/>
    </source>
</evidence>
<evidence type="ECO:0000313" key="3">
    <source>
        <dbReference type="Proteomes" id="UP000004508"/>
    </source>
</evidence>
<feature type="transmembrane region" description="Helical" evidence="1">
    <location>
        <begin position="6"/>
        <end position="23"/>
    </location>
</feature>
<sequence>MFIAGLGVTFFGLIIGIITYRILRQATGASGYSNLIAIVGVVGSAAVVTFLRSDVLFGWYAIGLVIGLFGYFTVGLRLFGKQEMQAWRIPPIPSTSVPVNVHGEEES</sequence>
<reference evidence="2 3" key="1">
    <citation type="journal article" date="2011" name="Stand. Genomic Sci.">
        <title>Non-contiguous finished genome sequence and contextual data of the filamentous soil bacterium Ktedonobacter racemifer type strain (SOSP1-21).</title>
        <authorList>
            <person name="Chang Y.J."/>
            <person name="Land M."/>
            <person name="Hauser L."/>
            <person name="Chertkov O."/>
            <person name="Del Rio T.G."/>
            <person name="Nolan M."/>
            <person name="Copeland A."/>
            <person name="Tice H."/>
            <person name="Cheng J.F."/>
            <person name="Lucas S."/>
            <person name="Han C."/>
            <person name="Goodwin L."/>
            <person name="Pitluck S."/>
            <person name="Ivanova N."/>
            <person name="Ovchinikova G."/>
            <person name="Pati A."/>
            <person name="Chen A."/>
            <person name="Palaniappan K."/>
            <person name="Mavromatis K."/>
            <person name="Liolios K."/>
            <person name="Brettin T."/>
            <person name="Fiebig A."/>
            <person name="Rohde M."/>
            <person name="Abt B."/>
            <person name="Goker M."/>
            <person name="Detter J.C."/>
            <person name="Woyke T."/>
            <person name="Bristow J."/>
            <person name="Eisen J.A."/>
            <person name="Markowitz V."/>
            <person name="Hugenholtz P."/>
            <person name="Kyrpides N.C."/>
            <person name="Klenk H.P."/>
            <person name="Lapidus A."/>
        </authorList>
    </citation>
    <scope>NUCLEOTIDE SEQUENCE [LARGE SCALE GENOMIC DNA]</scope>
    <source>
        <strain evidence="3">DSM 44963</strain>
    </source>
</reference>
<keyword evidence="1" id="KW-0472">Membrane</keyword>
<dbReference type="OrthoDB" id="4332675at2"/>
<organism evidence="2 3">
    <name type="scientific">Ktedonobacter racemifer DSM 44963</name>
    <dbReference type="NCBI Taxonomy" id="485913"/>
    <lineage>
        <taxon>Bacteria</taxon>
        <taxon>Bacillati</taxon>
        <taxon>Chloroflexota</taxon>
        <taxon>Ktedonobacteria</taxon>
        <taxon>Ktedonobacterales</taxon>
        <taxon>Ktedonobacteraceae</taxon>
        <taxon>Ktedonobacter</taxon>
    </lineage>
</organism>
<dbReference type="EMBL" id="ADVG01000004">
    <property type="protein sequence ID" value="EFH80935.1"/>
    <property type="molecule type" value="Genomic_DNA"/>
</dbReference>